<dbReference type="RefSeq" id="WP_005949831.1">
    <property type="nucleotide sequence ID" value="NZ_CP028103.1"/>
</dbReference>
<keyword evidence="2" id="KW-1185">Reference proteome</keyword>
<accession>A0ABM6U3N8</accession>
<evidence type="ECO:0000313" key="2">
    <source>
        <dbReference type="Proteomes" id="UP000241238"/>
    </source>
</evidence>
<protein>
    <recommendedName>
        <fullName evidence="3">Ethanolamine utilization protein</fullName>
    </recommendedName>
</protein>
<reference evidence="2" key="1">
    <citation type="journal article" date="2018" name="MSphere">
        <title>Fusobacterium Genomics Using MinION and Illumina Sequencing Enables Genome Completion and Correction.</title>
        <authorList>
            <person name="Todd S.M."/>
            <person name="Settlage R.E."/>
            <person name="Lahmers K.K."/>
            <person name="Slade D.J."/>
        </authorList>
    </citation>
    <scope>NUCLEOTIDE SEQUENCE [LARGE SCALE GENOMIC DNA]</scope>
    <source>
        <strain evidence="2">ATCC 27725</strain>
    </source>
</reference>
<evidence type="ECO:0008006" key="3">
    <source>
        <dbReference type="Google" id="ProtNLM"/>
    </source>
</evidence>
<organism evidence="1 2">
    <name type="scientific">Fusobacterium varium ATCC 27725</name>
    <dbReference type="NCBI Taxonomy" id="469618"/>
    <lineage>
        <taxon>Bacteria</taxon>
        <taxon>Fusobacteriati</taxon>
        <taxon>Fusobacteriota</taxon>
        <taxon>Fusobacteriia</taxon>
        <taxon>Fusobacteriales</taxon>
        <taxon>Fusobacteriaceae</taxon>
        <taxon>Fusobacterium</taxon>
    </lineage>
</organism>
<sequence>MNEHELIEIIKREIEKYYLKSGIKNEVNLKKTIGFLGKDIILKNNLEEIFRIEETADEIVISELSIKELTEISQGTYSTAIGKKLLYNILDGKKIILVKEGIEWRNFSLVPSKLQEKYEEYEKIIETYGIKILKRIEIREYLIGKKECYNGKVLDLRALKNSISRNEEYIEVSTSTVVTELAKEYAAMNNIKITKR</sequence>
<name>A0ABM6U3N8_FUSVA</name>
<gene>
    <name evidence="1" type="ORF">C4N18_06515</name>
</gene>
<dbReference type="GeneID" id="77467641"/>
<dbReference type="Proteomes" id="UP000241238">
    <property type="component" value="Chromosome"/>
</dbReference>
<dbReference type="EMBL" id="CP028103">
    <property type="protein sequence ID" value="AVQ30879.1"/>
    <property type="molecule type" value="Genomic_DNA"/>
</dbReference>
<proteinExistence type="predicted"/>
<evidence type="ECO:0000313" key="1">
    <source>
        <dbReference type="EMBL" id="AVQ30879.1"/>
    </source>
</evidence>